<evidence type="ECO:0000313" key="1">
    <source>
        <dbReference type="EMBL" id="KAF9493474.1"/>
    </source>
</evidence>
<dbReference type="Proteomes" id="UP000807025">
    <property type="component" value="Unassembled WGS sequence"/>
</dbReference>
<dbReference type="EMBL" id="MU154585">
    <property type="protein sequence ID" value="KAF9493474.1"/>
    <property type="molecule type" value="Genomic_DNA"/>
</dbReference>
<dbReference type="OrthoDB" id="3070904at2759"/>
<dbReference type="AlphaFoldDB" id="A0A9P5ZT47"/>
<proteinExistence type="predicted"/>
<reference evidence="1" key="1">
    <citation type="submission" date="2020-11" db="EMBL/GenBank/DDBJ databases">
        <authorList>
            <consortium name="DOE Joint Genome Institute"/>
            <person name="Ahrendt S."/>
            <person name="Riley R."/>
            <person name="Andreopoulos W."/>
            <person name="Labutti K."/>
            <person name="Pangilinan J."/>
            <person name="Ruiz-Duenas F.J."/>
            <person name="Barrasa J.M."/>
            <person name="Sanchez-Garcia M."/>
            <person name="Camarero S."/>
            <person name="Miyauchi S."/>
            <person name="Serrano A."/>
            <person name="Linde D."/>
            <person name="Babiker R."/>
            <person name="Drula E."/>
            <person name="Ayuso-Fernandez I."/>
            <person name="Pacheco R."/>
            <person name="Padilla G."/>
            <person name="Ferreira P."/>
            <person name="Barriuso J."/>
            <person name="Kellner H."/>
            <person name="Castanera R."/>
            <person name="Alfaro M."/>
            <person name="Ramirez L."/>
            <person name="Pisabarro A.G."/>
            <person name="Kuo A."/>
            <person name="Tritt A."/>
            <person name="Lipzen A."/>
            <person name="He G."/>
            <person name="Yan M."/>
            <person name="Ng V."/>
            <person name="Cullen D."/>
            <person name="Martin F."/>
            <person name="Rosso M.-N."/>
            <person name="Henrissat B."/>
            <person name="Hibbett D."/>
            <person name="Martinez A.T."/>
            <person name="Grigoriev I.V."/>
        </authorList>
    </citation>
    <scope>NUCLEOTIDE SEQUENCE</scope>
    <source>
        <strain evidence="1">ATCC 90797</strain>
    </source>
</reference>
<evidence type="ECO:0000313" key="2">
    <source>
        <dbReference type="Proteomes" id="UP000807025"/>
    </source>
</evidence>
<organism evidence="1 2">
    <name type="scientific">Pleurotus eryngii</name>
    <name type="common">Boletus of the steppes</name>
    <dbReference type="NCBI Taxonomy" id="5323"/>
    <lineage>
        <taxon>Eukaryota</taxon>
        <taxon>Fungi</taxon>
        <taxon>Dikarya</taxon>
        <taxon>Basidiomycota</taxon>
        <taxon>Agaricomycotina</taxon>
        <taxon>Agaricomycetes</taxon>
        <taxon>Agaricomycetidae</taxon>
        <taxon>Agaricales</taxon>
        <taxon>Pleurotineae</taxon>
        <taxon>Pleurotaceae</taxon>
        <taxon>Pleurotus</taxon>
    </lineage>
</organism>
<name>A0A9P5ZT47_PLEER</name>
<sequence>MADFVPVDDVPPTETHGKGKVVMHTTSGMTDRAYSMTMACFPTLAPILKILAWKFPTVTESAISLFDVDGEWGVAGPFAVALEDDMDVIWDNDSRLLMLLEPIPTMSASAFPAFPPLILSHSGGSVAPSSIAPSASISSVGVDTAGTLPPASDHIRAAYSTKQHLIPHALLLEVPLSLIPNTKPNDGDIISAYEHWKAASTA</sequence>
<keyword evidence="2" id="KW-1185">Reference proteome</keyword>
<gene>
    <name evidence="1" type="ORF">BDN71DRAFT_1508577</name>
</gene>
<comment type="caution">
    <text evidence="1">The sequence shown here is derived from an EMBL/GenBank/DDBJ whole genome shotgun (WGS) entry which is preliminary data.</text>
</comment>
<accession>A0A9P5ZT47</accession>
<protein>
    <submittedName>
        <fullName evidence="1">Uncharacterized protein</fullName>
    </submittedName>
</protein>